<feature type="region of interest" description="Disordered" evidence="1">
    <location>
        <begin position="602"/>
        <end position="628"/>
    </location>
</feature>
<comment type="caution">
    <text evidence="2">The sequence shown here is derived from an EMBL/GenBank/DDBJ whole genome shotgun (WGS) entry which is preliminary data.</text>
</comment>
<name>A0A8H2XAB2_9AGAM</name>
<gene>
    <name evidence="2" type="ORF">RDB_LOCUS8627</name>
</gene>
<protein>
    <submittedName>
        <fullName evidence="2">Uncharacterized protein</fullName>
    </submittedName>
</protein>
<evidence type="ECO:0000313" key="2">
    <source>
        <dbReference type="EMBL" id="CAE6417714.1"/>
    </source>
</evidence>
<proteinExistence type="predicted"/>
<reference evidence="2" key="1">
    <citation type="submission" date="2021-01" db="EMBL/GenBank/DDBJ databases">
        <authorList>
            <person name="Kaushik A."/>
        </authorList>
    </citation>
    <scope>NUCLEOTIDE SEQUENCE</scope>
    <source>
        <strain evidence="2">AG6-10EEA</strain>
    </source>
</reference>
<organism evidence="2 3">
    <name type="scientific">Rhizoctonia solani</name>
    <dbReference type="NCBI Taxonomy" id="456999"/>
    <lineage>
        <taxon>Eukaryota</taxon>
        <taxon>Fungi</taxon>
        <taxon>Dikarya</taxon>
        <taxon>Basidiomycota</taxon>
        <taxon>Agaricomycotina</taxon>
        <taxon>Agaricomycetes</taxon>
        <taxon>Cantharellales</taxon>
        <taxon>Ceratobasidiaceae</taxon>
        <taxon>Rhizoctonia</taxon>
    </lineage>
</organism>
<dbReference type="AlphaFoldDB" id="A0A8H2XAB2"/>
<evidence type="ECO:0000256" key="1">
    <source>
        <dbReference type="SAM" id="MobiDB-lite"/>
    </source>
</evidence>
<accession>A0A8H2XAB2</accession>
<evidence type="ECO:0000313" key="3">
    <source>
        <dbReference type="Proteomes" id="UP000663853"/>
    </source>
</evidence>
<dbReference type="Proteomes" id="UP000663853">
    <property type="component" value="Unassembled WGS sequence"/>
</dbReference>
<sequence>MRRIVSHNSSEDKSMHDLYTRSLGFLGFNSGPNSIDEKDRTTGDVEVMVWDLKSKNEREVADLIKDGSFIPTDDNLEAIKIGNSVASQSLPFLLGEAKNATASLHPIINLLARHSDSEGNQLHPAAVQSLANAAALYTALSTTPELHSDLAMLCMKYCEQLIRTKPNGGSPGSTHSIETAAVFIVCVLLHRRSSGSDPLHTPPPISQLRTRVLHAIRILVDSNTEDALFHKYIFWIGCSEILSNRSEYGLNQGSHDWNSLKTWCSAFASECVHYLGNPFNPWWNWSDRPTYPTRNLFLGAFSQVYELLAVSQSDGSPPIHPPESLYTILTINACAISLDSKQSEACAELLSNFDFPRLNEASITSLEMPVSLWGIHNPTKTILSLIGATYTGKTHPHGRRHFAAAQLWLLLDRVGDSTSDDQQRWKQIIENNLEVHLKLQRKGFDQVKQELETFIIEGYRKHRRISGGLTDNQGQPPSKWGRIATAHRMQMKRDITQLVSYLNGRQLDEIRGALRTDVEGGRSLEKHQRAYMARIVQRILETRESQGNEELDALIEKDFRGLPPRFQRLLPIFAPLPPSRETSEVSLEAQIEVVAAGDTTAEPAAIGTGTGHVSVTLHPPRTPESGDH</sequence>
<dbReference type="EMBL" id="CAJMXA010000131">
    <property type="protein sequence ID" value="CAE6417714.1"/>
    <property type="molecule type" value="Genomic_DNA"/>
</dbReference>